<evidence type="ECO:0000313" key="10">
    <source>
        <dbReference type="Proteomes" id="UP001590951"/>
    </source>
</evidence>
<keyword evidence="4 7" id="KW-0472">Membrane</keyword>
<feature type="transmembrane region" description="Helical" evidence="7">
    <location>
        <begin position="255"/>
        <end position="280"/>
    </location>
</feature>
<name>A0ABR4BGH4_9LECA</name>
<gene>
    <name evidence="9" type="ORF">ABVK25_002584</name>
</gene>
<dbReference type="InterPro" id="IPR052337">
    <property type="entry name" value="SAT4-like"/>
</dbReference>
<feature type="transmembrane region" description="Helical" evidence="7">
    <location>
        <begin position="142"/>
        <end position="163"/>
    </location>
</feature>
<sequence>MDGHVVPAGPATLGVMSNFADPVDYSSNLVTCNIVLLVVSVLIVGARIVSRTVLTDWRLGWDDCTMVLALVGTVIFTSFVITTTHYGLGQHIWDIPLSTYTPDYLWWIMATFAACPASYYFVKIAILFFYLRVFQLQAKLRYVIYALFAYCTIYYWVAFFTIIGLCNTKNRTWDITVSMNCFAYGELTLAIGGLDLVADAVILAFPVPMVLKLKISWTQRVYLLFVFLCGVLASAACAIRVAFAAEARGTTDATMAQYHVVTLLCIEHYLALIAACMPTLGPLFRWLRPSQWGKHAEHTELGPKTNHYDDAEAFQRVWPRDHNTRTMPDDILMNGPNTHPREPGEKGFGGFSHWTRPGFSREQSARSELGEERVGNPRPYSFGVRKDDLQGDRRVEGMLEECERWVGWSR</sequence>
<feature type="domain" description="Rhodopsin" evidence="8">
    <location>
        <begin position="46"/>
        <end position="285"/>
    </location>
</feature>
<evidence type="ECO:0000256" key="5">
    <source>
        <dbReference type="ARBA" id="ARBA00038359"/>
    </source>
</evidence>
<feature type="region of interest" description="Disordered" evidence="6">
    <location>
        <begin position="361"/>
        <end position="385"/>
    </location>
</feature>
<evidence type="ECO:0000256" key="4">
    <source>
        <dbReference type="ARBA" id="ARBA00023136"/>
    </source>
</evidence>
<evidence type="ECO:0000259" key="8">
    <source>
        <dbReference type="Pfam" id="PF20684"/>
    </source>
</evidence>
<evidence type="ECO:0000256" key="7">
    <source>
        <dbReference type="SAM" id="Phobius"/>
    </source>
</evidence>
<feature type="compositionally biased region" description="Basic and acidic residues" evidence="6">
    <location>
        <begin position="363"/>
        <end position="375"/>
    </location>
</feature>
<dbReference type="Proteomes" id="UP001590951">
    <property type="component" value="Unassembled WGS sequence"/>
</dbReference>
<dbReference type="PANTHER" id="PTHR33048">
    <property type="entry name" value="PTH11-LIKE INTEGRAL MEMBRANE PROTEIN (AFU_ORTHOLOGUE AFUA_5G11245)"/>
    <property type="match status" value="1"/>
</dbReference>
<evidence type="ECO:0000256" key="6">
    <source>
        <dbReference type="SAM" id="MobiDB-lite"/>
    </source>
</evidence>
<comment type="subcellular location">
    <subcellularLocation>
        <location evidence="1">Membrane</location>
        <topology evidence="1">Multi-pass membrane protein</topology>
    </subcellularLocation>
</comment>
<dbReference type="EMBL" id="JBHFEH010000006">
    <property type="protein sequence ID" value="KAL2056845.1"/>
    <property type="molecule type" value="Genomic_DNA"/>
</dbReference>
<evidence type="ECO:0000256" key="3">
    <source>
        <dbReference type="ARBA" id="ARBA00022989"/>
    </source>
</evidence>
<keyword evidence="10" id="KW-1185">Reference proteome</keyword>
<feature type="transmembrane region" description="Helical" evidence="7">
    <location>
        <begin position="106"/>
        <end position="130"/>
    </location>
</feature>
<dbReference type="InterPro" id="IPR049326">
    <property type="entry name" value="Rhodopsin_dom_fungi"/>
</dbReference>
<evidence type="ECO:0000256" key="2">
    <source>
        <dbReference type="ARBA" id="ARBA00022692"/>
    </source>
</evidence>
<feature type="transmembrane region" description="Helical" evidence="7">
    <location>
        <begin position="67"/>
        <end position="86"/>
    </location>
</feature>
<comment type="caution">
    <text evidence="9">The sequence shown here is derived from an EMBL/GenBank/DDBJ whole genome shotgun (WGS) entry which is preliminary data.</text>
</comment>
<keyword evidence="3 7" id="KW-1133">Transmembrane helix</keyword>
<evidence type="ECO:0000256" key="1">
    <source>
        <dbReference type="ARBA" id="ARBA00004141"/>
    </source>
</evidence>
<feature type="transmembrane region" description="Helical" evidence="7">
    <location>
        <begin position="25"/>
        <end position="46"/>
    </location>
</feature>
<organism evidence="9 10">
    <name type="scientific">Lepraria finkii</name>
    <dbReference type="NCBI Taxonomy" id="1340010"/>
    <lineage>
        <taxon>Eukaryota</taxon>
        <taxon>Fungi</taxon>
        <taxon>Dikarya</taxon>
        <taxon>Ascomycota</taxon>
        <taxon>Pezizomycotina</taxon>
        <taxon>Lecanoromycetes</taxon>
        <taxon>OSLEUM clade</taxon>
        <taxon>Lecanoromycetidae</taxon>
        <taxon>Lecanorales</taxon>
        <taxon>Lecanorineae</taxon>
        <taxon>Stereocaulaceae</taxon>
        <taxon>Lepraria</taxon>
    </lineage>
</organism>
<protein>
    <recommendedName>
        <fullName evidence="8">Rhodopsin domain-containing protein</fullName>
    </recommendedName>
</protein>
<feature type="transmembrane region" description="Helical" evidence="7">
    <location>
        <begin position="183"/>
        <end position="209"/>
    </location>
</feature>
<dbReference type="PANTHER" id="PTHR33048:SF47">
    <property type="entry name" value="INTEGRAL MEMBRANE PROTEIN-RELATED"/>
    <property type="match status" value="1"/>
</dbReference>
<dbReference type="Pfam" id="PF20684">
    <property type="entry name" value="Fung_rhodopsin"/>
    <property type="match status" value="1"/>
</dbReference>
<evidence type="ECO:0000313" key="9">
    <source>
        <dbReference type="EMBL" id="KAL2056845.1"/>
    </source>
</evidence>
<feature type="transmembrane region" description="Helical" evidence="7">
    <location>
        <begin position="221"/>
        <end position="243"/>
    </location>
</feature>
<accession>A0ABR4BGH4</accession>
<comment type="similarity">
    <text evidence="5">Belongs to the SAT4 family.</text>
</comment>
<keyword evidence="2 7" id="KW-0812">Transmembrane</keyword>
<proteinExistence type="inferred from homology"/>
<reference evidence="9 10" key="1">
    <citation type="submission" date="2024-09" db="EMBL/GenBank/DDBJ databases">
        <title>Rethinking Asexuality: The Enigmatic Case of Functional Sexual Genes in Lepraria (Stereocaulaceae).</title>
        <authorList>
            <person name="Doellman M."/>
            <person name="Sun Y."/>
            <person name="Barcenas-Pena A."/>
            <person name="Lumbsch H.T."/>
            <person name="Grewe F."/>
        </authorList>
    </citation>
    <scope>NUCLEOTIDE SEQUENCE [LARGE SCALE GENOMIC DNA]</scope>
    <source>
        <strain evidence="9 10">Grewe 0041</strain>
    </source>
</reference>